<feature type="compositionally biased region" description="Polar residues" evidence="1">
    <location>
        <begin position="496"/>
        <end position="523"/>
    </location>
</feature>
<dbReference type="Pfam" id="PF24355">
    <property type="entry name" value="DUF7514"/>
    <property type="match status" value="1"/>
</dbReference>
<gene>
    <name evidence="3" type="ORF">K491DRAFT_599059</name>
</gene>
<feature type="compositionally biased region" description="Basic and acidic residues" evidence="1">
    <location>
        <begin position="562"/>
        <end position="583"/>
    </location>
</feature>
<dbReference type="InterPro" id="IPR055936">
    <property type="entry name" value="DUF7514"/>
</dbReference>
<dbReference type="AlphaFoldDB" id="A0A6A6T7I9"/>
<feature type="compositionally biased region" description="Polar residues" evidence="1">
    <location>
        <begin position="593"/>
        <end position="609"/>
    </location>
</feature>
<reference evidence="3" key="1">
    <citation type="journal article" date="2020" name="Stud. Mycol.">
        <title>101 Dothideomycetes genomes: a test case for predicting lifestyles and emergence of pathogens.</title>
        <authorList>
            <person name="Haridas S."/>
            <person name="Albert R."/>
            <person name="Binder M."/>
            <person name="Bloem J."/>
            <person name="Labutti K."/>
            <person name="Salamov A."/>
            <person name="Andreopoulos B."/>
            <person name="Baker S."/>
            <person name="Barry K."/>
            <person name="Bills G."/>
            <person name="Bluhm B."/>
            <person name="Cannon C."/>
            <person name="Castanera R."/>
            <person name="Culley D."/>
            <person name="Daum C."/>
            <person name="Ezra D."/>
            <person name="Gonzalez J."/>
            <person name="Henrissat B."/>
            <person name="Kuo A."/>
            <person name="Liang C."/>
            <person name="Lipzen A."/>
            <person name="Lutzoni F."/>
            <person name="Magnuson J."/>
            <person name="Mondo S."/>
            <person name="Nolan M."/>
            <person name="Ohm R."/>
            <person name="Pangilinan J."/>
            <person name="Park H.-J."/>
            <person name="Ramirez L."/>
            <person name="Alfaro M."/>
            <person name="Sun H."/>
            <person name="Tritt A."/>
            <person name="Yoshinaga Y."/>
            <person name="Zwiers L.-H."/>
            <person name="Turgeon B."/>
            <person name="Goodwin S."/>
            <person name="Spatafora J."/>
            <person name="Crous P."/>
            <person name="Grigoriev I."/>
        </authorList>
    </citation>
    <scope>NUCLEOTIDE SEQUENCE</scope>
    <source>
        <strain evidence="3">CBS 122681</strain>
    </source>
</reference>
<evidence type="ECO:0000313" key="4">
    <source>
        <dbReference type="Proteomes" id="UP000799324"/>
    </source>
</evidence>
<feature type="region of interest" description="Disordered" evidence="1">
    <location>
        <begin position="1"/>
        <end position="65"/>
    </location>
</feature>
<feature type="region of interest" description="Disordered" evidence="1">
    <location>
        <begin position="120"/>
        <end position="221"/>
    </location>
</feature>
<dbReference type="EMBL" id="MU004351">
    <property type="protein sequence ID" value="KAF2655267.1"/>
    <property type="molecule type" value="Genomic_DNA"/>
</dbReference>
<protein>
    <recommendedName>
        <fullName evidence="2">DUF7514 domain-containing protein</fullName>
    </recommendedName>
</protein>
<proteinExistence type="predicted"/>
<evidence type="ECO:0000313" key="3">
    <source>
        <dbReference type="EMBL" id="KAF2655267.1"/>
    </source>
</evidence>
<dbReference type="OrthoDB" id="5413703at2759"/>
<feature type="domain" description="DUF7514" evidence="2">
    <location>
        <begin position="235"/>
        <end position="397"/>
    </location>
</feature>
<organism evidence="3 4">
    <name type="scientific">Lophiostoma macrostomum CBS 122681</name>
    <dbReference type="NCBI Taxonomy" id="1314788"/>
    <lineage>
        <taxon>Eukaryota</taxon>
        <taxon>Fungi</taxon>
        <taxon>Dikarya</taxon>
        <taxon>Ascomycota</taxon>
        <taxon>Pezizomycotina</taxon>
        <taxon>Dothideomycetes</taxon>
        <taxon>Pleosporomycetidae</taxon>
        <taxon>Pleosporales</taxon>
        <taxon>Lophiostomataceae</taxon>
        <taxon>Lophiostoma</taxon>
    </lineage>
</organism>
<evidence type="ECO:0000259" key="2">
    <source>
        <dbReference type="Pfam" id="PF24355"/>
    </source>
</evidence>
<feature type="compositionally biased region" description="Polar residues" evidence="1">
    <location>
        <begin position="145"/>
        <end position="156"/>
    </location>
</feature>
<dbReference type="PANTHER" id="PTHR39611">
    <property type="entry name" value="HYDROXYPROLINE-RICH GLYCOPROTEIN DZ-HRGP-RELATED"/>
    <property type="match status" value="1"/>
</dbReference>
<accession>A0A6A6T7I9</accession>
<feature type="compositionally biased region" description="Polar residues" evidence="1">
    <location>
        <begin position="530"/>
        <end position="540"/>
    </location>
</feature>
<dbReference type="Proteomes" id="UP000799324">
    <property type="component" value="Unassembled WGS sequence"/>
</dbReference>
<name>A0A6A6T7I9_9PLEO</name>
<sequence>MAAAYDGYRSQPDHHHQPPYVDSTYDANYDRQHHAASHRHSSASYDAHRPRSRASSSAIPPSALDGLQQPAVQQPLNNALNNAFDKSDSARAVDPALIAQITAEVKKSVLDEIKFNGVNGVGGATGHPQPGPPPQSYVPQSPASTSASFPTRNVYTPPSPKYADFSSHGSASPDPIDPLARDPTFDGAGDTPTPRHERTAPVNIPCESTSRARPVAPQRMPTDGDFSPIEKMWQRLFDPQDQPLPRLGQFLRGLAIHLIDDYEPKKSLVVTPAKMLRFYNEVKLPEEIYPWQTIFGTLHYPALSKIYRDLRCQHHVVQENVADVPQIPALTPEGFQEWMIAMIQAYPDTEYERLSRAVLDMPISNADDCRERFPKELPRRLFPRQENLQAQQRCAAVLNAEGVGPLRRAPTFPPPPPMGQSGPPPNLERERSPYVSKPQRRDSRAIDSDDDNEPLSIPIERERKPYSAAPGGGKLYDDLGRSMQSDSSLPEHRQRTQSTASQGQYPPPASATQHHPRTASNVNGRRPRSPSFSGYGNRSDPNIRDAPGSWYSSSNVYDSEEENRRFAKDAEMKRNDWARRQAEEDSASGGYSRRTTTGLSDSSYESQPRSYDDDHYRGRSGTNGYDNRGYEQRRY</sequence>
<feature type="compositionally biased region" description="Pro residues" evidence="1">
    <location>
        <begin position="411"/>
        <end position="426"/>
    </location>
</feature>
<keyword evidence="4" id="KW-1185">Reference proteome</keyword>
<evidence type="ECO:0000256" key="1">
    <source>
        <dbReference type="SAM" id="MobiDB-lite"/>
    </source>
</evidence>
<dbReference type="PANTHER" id="PTHR39611:SF1">
    <property type="entry name" value="HYDROXYPROLINE-RICH GLYCOPROTEIN DZ-HRGP"/>
    <property type="match status" value="1"/>
</dbReference>
<feature type="region of interest" description="Disordered" evidence="1">
    <location>
        <begin position="405"/>
        <end position="635"/>
    </location>
</feature>
<feature type="compositionally biased region" description="Low complexity" evidence="1">
    <location>
        <begin position="53"/>
        <end position="63"/>
    </location>
</feature>